<accession>C7C506</accession>
<protein>
    <submittedName>
        <fullName evidence="1">Uncharacterized protein</fullName>
    </submittedName>
</protein>
<dbReference type="EMBL" id="FN430672">
    <property type="protein sequence ID" value="CAZ90473.1"/>
    <property type="molecule type" value="Genomic_DNA"/>
</dbReference>
<evidence type="ECO:0000313" key="1">
    <source>
        <dbReference type="EMBL" id="CAZ90473.1"/>
    </source>
</evidence>
<proteinExistence type="predicted"/>
<reference evidence="1" key="1">
    <citation type="submission" date="2009-07" db="EMBL/GenBank/DDBJ databases">
        <title>Pigment operon comparison of three Enterobacter species.</title>
        <authorList>
            <person name="Lehner A."/>
            <person name="Tischler P."/>
            <person name="Rattei T."/>
            <person name="Stephan R."/>
        </authorList>
    </citation>
    <scope>NUCLEOTIDE SEQUENCE</scope>
    <source>
        <strain evidence="1">LMG 23730T</strain>
    </source>
</reference>
<name>C7C506_9ENTR</name>
<sequence>MSTKTTNLYEALYKNNGIAIPTEINLITSVNPDDSCPSPYDEIIAIGDYLTIIDQDYVIFFKQLKSDNEKSDSSRNSNFLDFCRKENSDRIYDGIDSYTCFFPSMSIADSYELLSKSSPDKQGFLRGMLPENDAEYELDGKKIKYHWESGTVLKLTVTEDGEAEIYIFDQQASGANVAIKYEAQY</sequence>
<dbReference type="AlphaFoldDB" id="C7C506"/>
<organism evidence="1">
    <name type="scientific">Siccibacter turicensis</name>
    <dbReference type="NCBI Taxonomy" id="357233"/>
    <lineage>
        <taxon>Bacteria</taxon>
        <taxon>Pseudomonadati</taxon>
        <taxon>Pseudomonadota</taxon>
        <taxon>Gammaproteobacteria</taxon>
        <taxon>Enterobacterales</taxon>
        <taxon>Enterobacteriaceae</taxon>
        <taxon>Siccibacter</taxon>
    </lineage>
</organism>